<keyword evidence="11" id="KW-1185">Reference proteome</keyword>
<accession>A0AAN8Z7X7</accession>
<feature type="transmembrane region" description="Helical" evidence="7">
    <location>
        <begin position="21"/>
        <end position="42"/>
    </location>
</feature>
<evidence type="ECO:0000256" key="2">
    <source>
        <dbReference type="ARBA" id="ARBA00007727"/>
    </source>
</evidence>
<dbReference type="Pfam" id="PF13839">
    <property type="entry name" value="PC-Esterase"/>
    <property type="match status" value="1"/>
</dbReference>
<evidence type="ECO:0000259" key="9">
    <source>
        <dbReference type="Pfam" id="PF14416"/>
    </source>
</evidence>
<sequence length="422" mass="48970">MKLSLFSHEFHLNTIDGFQKIGRVVPFASSLLLIGIISLLIYHSSNNYKAMTSQQQYALTHQKQVPNHTHTGDNEECDIFKGHWIQDPNAYLYDNLSCPTLPDWKNCFKHGRKDREFVNWRWKPENCELPRFDAKAFLKIVQGKTMAFVGDSLARNHVESLLCLLSRELVPVQKGPEDEKSPTWYFPLYNFTLLKIWSPFLVKYKERIVNDNADLYLDEVDNKWAEKLPEIDYVIMSDNHWFFRKNYLYEHGNLIGCLHCGEQNLTDFEPHIALGKAFRTALGHINGCKGCKSIVTWVRTLSPGHFENGSWNAGGFCNRTRPFSEEELNVGGSYEMQLRKIQIEEVERARKEGTMAGNRFEILDITKLMFMRPDGHPNSHWHSHGVKGYNDCVHWCLPGPVDTWNDFLLAMLRKELNSTLKL</sequence>
<comment type="similarity">
    <text evidence="2">Belongs to the PC-esterase family. TBL subfamily.</text>
</comment>
<evidence type="ECO:0000313" key="11">
    <source>
        <dbReference type="Proteomes" id="UP001370490"/>
    </source>
</evidence>
<reference evidence="10 11" key="1">
    <citation type="submission" date="2023-12" db="EMBL/GenBank/DDBJ databases">
        <title>A high-quality genome assembly for Dillenia turbinata (Dilleniales).</title>
        <authorList>
            <person name="Chanderbali A."/>
        </authorList>
    </citation>
    <scope>NUCLEOTIDE SEQUENCE [LARGE SCALE GENOMIC DNA]</scope>
    <source>
        <strain evidence="10">LSX21</strain>
        <tissue evidence="10">Leaf</tissue>
    </source>
</reference>
<keyword evidence="3 7" id="KW-0812">Transmembrane</keyword>
<feature type="domain" description="Trichome birefringence-like N-terminal" evidence="9">
    <location>
        <begin position="75"/>
        <end position="128"/>
    </location>
</feature>
<dbReference type="Proteomes" id="UP001370490">
    <property type="component" value="Unassembled WGS sequence"/>
</dbReference>
<keyword evidence="4" id="KW-0735">Signal-anchor</keyword>
<organism evidence="10 11">
    <name type="scientific">Dillenia turbinata</name>
    <dbReference type="NCBI Taxonomy" id="194707"/>
    <lineage>
        <taxon>Eukaryota</taxon>
        <taxon>Viridiplantae</taxon>
        <taxon>Streptophyta</taxon>
        <taxon>Embryophyta</taxon>
        <taxon>Tracheophyta</taxon>
        <taxon>Spermatophyta</taxon>
        <taxon>Magnoliopsida</taxon>
        <taxon>eudicotyledons</taxon>
        <taxon>Gunneridae</taxon>
        <taxon>Pentapetalae</taxon>
        <taxon>Dilleniales</taxon>
        <taxon>Dilleniaceae</taxon>
        <taxon>Dillenia</taxon>
    </lineage>
</organism>
<comment type="subcellular location">
    <subcellularLocation>
        <location evidence="1">Membrane</location>
        <topology evidence="1">Single-pass membrane protein</topology>
    </subcellularLocation>
</comment>
<dbReference type="InterPro" id="IPR025846">
    <property type="entry name" value="TBL_N"/>
</dbReference>
<keyword evidence="6 7" id="KW-0472">Membrane</keyword>
<dbReference type="GO" id="GO:0016413">
    <property type="term" value="F:O-acetyltransferase activity"/>
    <property type="evidence" value="ECO:0007669"/>
    <property type="project" value="InterPro"/>
</dbReference>
<dbReference type="PANTHER" id="PTHR32285:SF28">
    <property type="entry name" value="XYLOGLUCAN O-ACETYLTRANSFERASE 2"/>
    <property type="match status" value="1"/>
</dbReference>
<dbReference type="PANTHER" id="PTHR32285">
    <property type="entry name" value="PROTEIN TRICHOME BIREFRINGENCE-LIKE 9-RELATED"/>
    <property type="match status" value="1"/>
</dbReference>
<dbReference type="Pfam" id="PF14416">
    <property type="entry name" value="PMR5N"/>
    <property type="match status" value="1"/>
</dbReference>
<dbReference type="GO" id="GO:0005794">
    <property type="term" value="C:Golgi apparatus"/>
    <property type="evidence" value="ECO:0007669"/>
    <property type="project" value="TreeGrafter"/>
</dbReference>
<evidence type="ECO:0000256" key="6">
    <source>
        <dbReference type="ARBA" id="ARBA00023136"/>
    </source>
</evidence>
<protein>
    <submittedName>
        <fullName evidence="10">Trichome birefringence-like, N-terminal domain</fullName>
    </submittedName>
</protein>
<gene>
    <name evidence="10" type="ORF">RJ641_006822</name>
</gene>
<feature type="domain" description="Trichome birefringence-like C-terminal" evidence="8">
    <location>
        <begin position="129"/>
        <end position="411"/>
    </location>
</feature>
<dbReference type="AlphaFoldDB" id="A0AAN8Z7X7"/>
<dbReference type="EMBL" id="JBAMMX010000014">
    <property type="protein sequence ID" value="KAK6928231.1"/>
    <property type="molecule type" value="Genomic_DNA"/>
</dbReference>
<dbReference type="InterPro" id="IPR029962">
    <property type="entry name" value="TBL"/>
</dbReference>
<evidence type="ECO:0000259" key="8">
    <source>
        <dbReference type="Pfam" id="PF13839"/>
    </source>
</evidence>
<name>A0AAN8Z7X7_9MAGN</name>
<comment type="caution">
    <text evidence="10">The sequence shown here is derived from an EMBL/GenBank/DDBJ whole genome shotgun (WGS) entry which is preliminary data.</text>
</comment>
<evidence type="ECO:0000256" key="1">
    <source>
        <dbReference type="ARBA" id="ARBA00004167"/>
    </source>
</evidence>
<evidence type="ECO:0000313" key="10">
    <source>
        <dbReference type="EMBL" id="KAK6928231.1"/>
    </source>
</evidence>
<evidence type="ECO:0000256" key="5">
    <source>
        <dbReference type="ARBA" id="ARBA00022989"/>
    </source>
</evidence>
<evidence type="ECO:0000256" key="4">
    <source>
        <dbReference type="ARBA" id="ARBA00022968"/>
    </source>
</evidence>
<dbReference type="GO" id="GO:0016020">
    <property type="term" value="C:membrane"/>
    <property type="evidence" value="ECO:0007669"/>
    <property type="project" value="UniProtKB-SubCell"/>
</dbReference>
<keyword evidence="5 7" id="KW-1133">Transmembrane helix</keyword>
<proteinExistence type="inferred from homology"/>
<evidence type="ECO:0000256" key="3">
    <source>
        <dbReference type="ARBA" id="ARBA00022692"/>
    </source>
</evidence>
<evidence type="ECO:0000256" key="7">
    <source>
        <dbReference type="SAM" id="Phobius"/>
    </source>
</evidence>
<dbReference type="InterPro" id="IPR026057">
    <property type="entry name" value="TBL_C"/>
</dbReference>